<evidence type="ECO:0000256" key="1">
    <source>
        <dbReference type="SAM" id="Phobius"/>
    </source>
</evidence>
<reference evidence="3" key="1">
    <citation type="submission" date="2017-09" db="EMBL/GenBank/DDBJ databases">
        <title>Depth-based differentiation of microbial function through sediment-hosted aquifers and enrichment of novel symbionts in the deep terrestrial subsurface.</title>
        <authorList>
            <person name="Probst A.J."/>
            <person name="Ladd B."/>
            <person name="Jarett J.K."/>
            <person name="Geller-Mcgrath D.E."/>
            <person name="Sieber C.M.K."/>
            <person name="Emerson J.B."/>
            <person name="Anantharaman K."/>
            <person name="Thomas B.C."/>
            <person name="Malmstrom R."/>
            <person name="Stieglmeier M."/>
            <person name="Klingl A."/>
            <person name="Woyke T."/>
            <person name="Ryan C.M."/>
            <person name="Banfield J.F."/>
        </authorList>
    </citation>
    <scope>NUCLEOTIDE SEQUENCE [LARGE SCALE GENOMIC DNA]</scope>
</reference>
<gene>
    <name evidence="2" type="ORF">COT98_00800</name>
</gene>
<proteinExistence type="predicted"/>
<feature type="transmembrane region" description="Helical" evidence="1">
    <location>
        <begin position="353"/>
        <end position="371"/>
    </location>
</feature>
<keyword evidence="1" id="KW-1133">Transmembrane helix</keyword>
<dbReference type="Proteomes" id="UP000228900">
    <property type="component" value="Unassembled WGS sequence"/>
</dbReference>
<dbReference type="AlphaFoldDB" id="A0A2M6WR04"/>
<evidence type="ECO:0000313" key="2">
    <source>
        <dbReference type="EMBL" id="PIT95183.1"/>
    </source>
</evidence>
<keyword evidence="1" id="KW-0472">Membrane</keyword>
<protein>
    <submittedName>
        <fullName evidence="2">Uncharacterized protein</fullName>
    </submittedName>
</protein>
<dbReference type="SUPFAM" id="SSF101898">
    <property type="entry name" value="NHL repeat"/>
    <property type="match status" value="1"/>
</dbReference>
<dbReference type="Gene3D" id="2.120.10.30">
    <property type="entry name" value="TolB, C-terminal domain"/>
    <property type="match status" value="1"/>
</dbReference>
<comment type="caution">
    <text evidence="2">The sequence shown here is derived from an EMBL/GenBank/DDBJ whole genome shotgun (WGS) entry which is preliminary data.</text>
</comment>
<sequence length="711" mass="80897">MYTKIAPITINTEKKANGAAKIFIAEPDPAREQLAGKLFILIEVEAKKSDANKIIDFVVSDINTNYYQNEKLMLREKIEALKIENIFETVLVKTNKNLIDFLSKEKIALSPKSINATIGIIFDNELHFSNIGTNQALLLYKEDTDSKYKMINVERNDDTKNLGGDNINFKKLFSSIISGEMPTKSYFIFANESLSEYLFNQELIEIITKLAPLGAAEQIKNTLFKINSFIPFLGIIIKNNLHHEEPESIEDYRQVEAARSNANHRYEAPTSNLTTTAEKTEQILSPVSVVNTKKVGGFCWRVIKKINPFRLRGKLWRLIFKPKDKTANIQTVALNKDTLALETPKRPSKTKKILLIILTITLLAFLTNLIYQKTKTKKTEQAQISKSYEDVIKQKENQFESYWLYSDEKSAKGVLEELKTYLDSIPEDKEGQINGYSELLAKYNEQVARSQHITQIEQLKTIADFSIIGGDLSIENITMIGDKIYASDSSKKAIYRLNTKDNVSAVISSDQIKSYLRCPTISKNGSIYYLDENQVVVLNPQDEKLTINKLATTSSQNLIGLYNYTDKLYTLDKAKNQLYRYVLTNNEYPTAEPRLKSKLDASDINSFTIDDAGNAYFLKSSGVVQKFYGTEQKFTLDTVDPTLSNPTIIKVLSDIYILDPANKRLAIFDKDGKAKKQYKSEQFTDLKDFVVNEKTKRAYMLTDNLILELPL</sequence>
<name>A0A2M6WR04_9BACT</name>
<dbReference type="EMBL" id="PFAQ01000016">
    <property type="protein sequence ID" value="PIT95183.1"/>
    <property type="molecule type" value="Genomic_DNA"/>
</dbReference>
<keyword evidence="1" id="KW-0812">Transmembrane</keyword>
<accession>A0A2M6WR04</accession>
<evidence type="ECO:0000313" key="3">
    <source>
        <dbReference type="Proteomes" id="UP000228900"/>
    </source>
</evidence>
<organism evidence="2 3">
    <name type="scientific">Candidatus Falkowbacteria bacterium CG10_big_fil_rev_8_21_14_0_10_39_9</name>
    <dbReference type="NCBI Taxonomy" id="1974566"/>
    <lineage>
        <taxon>Bacteria</taxon>
        <taxon>Candidatus Falkowiibacteriota</taxon>
    </lineage>
</organism>
<dbReference type="InterPro" id="IPR011042">
    <property type="entry name" value="6-blade_b-propeller_TolB-like"/>
</dbReference>